<dbReference type="Gene3D" id="3.10.450.50">
    <property type="match status" value="1"/>
</dbReference>
<dbReference type="Proteomes" id="UP000183053">
    <property type="component" value="Unassembled WGS sequence"/>
</dbReference>
<dbReference type="EMBL" id="FNLF01000002">
    <property type="protein sequence ID" value="SDQ72442.1"/>
    <property type="molecule type" value="Genomic_DNA"/>
</dbReference>
<dbReference type="STRING" id="47312.SAMN04489765_1585"/>
<reference evidence="3" key="1">
    <citation type="submission" date="2016-10" db="EMBL/GenBank/DDBJ databases">
        <authorList>
            <person name="Varghese N."/>
            <person name="Submissions S."/>
        </authorList>
    </citation>
    <scope>NUCLEOTIDE SEQUENCE [LARGE SCALE GENOMIC DNA]</scope>
    <source>
        <strain evidence="3">DSM 44142</strain>
    </source>
</reference>
<dbReference type="InterPro" id="IPR032710">
    <property type="entry name" value="NTF2-like_dom_sf"/>
</dbReference>
<feature type="domain" description="SnoaL-like" evidence="1">
    <location>
        <begin position="29"/>
        <end position="119"/>
    </location>
</feature>
<dbReference type="AlphaFoldDB" id="A0A1H1D7L6"/>
<dbReference type="InterPro" id="IPR037401">
    <property type="entry name" value="SnoaL-like"/>
</dbReference>
<evidence type="ECO:0000313" key="3">
    <source>
        <dbReference type="Proteomes" id="UP000183053"/>
    </source>
</evidence>
<evidence type="ECO:0000259" key="1">
    <source>
        <dbReference type="Pfam" id="PF12680"/>
    </source>
</evidence>
<dbReference type="Pfam" id="PF12680">
    <property type="entry name" value="SnoaL_2"/>
    <property type="match status" value="1"/>
</dbReference>
<proteinExistence type="predicted"/>
<keyword evidence="3" id="KW-1185">Reference proteome</keyword>
<organism evidence="2 3">
    <name type="scientific">Tsukamurella pulmonis</name>
    <dbReference type="NCBI Taxonomy" id="47312"/>
    <lineage>
        <taxon>Bacteria</taxon>
        <taxon>Bacillati</taxon>
        <taxon>Actinomycetota</taxon>
        <taxon>Actinomycetes</taxon>
        <taxon>Mycobacteriales</taxon>
        <taxon>Tsukamurellaceae</taxon>
        <taxon>Tsukamurella</taxon>
    </lineage>
</organism>
<accession>A0A1H1D7L6</accession>
<gene>
    <name evidence="2" type="ORF">SAMN04489765_1585</name>
</gene>
<sequence length="134" mass="14359">MQLLDVWIAAADSGVMTENISPRRIAEIYFACWENKDFAPLRPYLAPDCTFTGVFGVAHGPDEFLQGLAGMAAGTEALAVRARVADERNVITWFDLAMGGAPATAVANWTQVEGGRITAVNVTFDPREILAASA</sequence>
<name>A0A1H1D7L6_9ACTN</name>
<dbReference type="SUPFAM" id="SSF54427">
    <property type="entry name" value="NTF2-like"/>
    <property type="match status" value="1"/>
</dbReference>
<evidence type="ECO:0000313" key="2">
    <source>
        <dbReference type="EMBL" id="SDQ72442.1"/>
    </source>
</evidence>
<protein>
    <submittedName>
        <fullName evidence="2">SnoaL-like domain-containing protein</fullName>
    </submittedName>
</protein>